<name>A0A0M2H8M6_9MICO</name>
<keyword evidence="1" id="KW-0812">Transmembrane</keyword>
<evidence type="ECO:0000256" key="1">
    <source>
        <dbReference type="SAM" id="Phobius"/>
    </source>
</evidence>
<organism evidence="2 3">
    <name type="scientific">Microbacterium terrae</name>
    <dbReference type="NCBI Taxonomy" id="69369"/>
    <lineage>
        <taxon>Bacteria</taxon>
        <taxon>Bacillati</taxon>
        <taxon>Actinomycetota</taxon>
        <taxon>Actinomycetes</taxon>
        <taxon>Micrococcales</taxon>
        <taxon>Microbacteriaceae</taxon>
        <taxon>Microbacterium</taxon>
    </lineage>
</organism>
<gene>
    <name evidence="2" type="ORF">RS81_01573</name>
</gene>
<keyword evidence="1" id="KW-0472">Membrane</keyword>
<keyword evidence="1" id="KW-1133">Transmembrane helix</keyword>
<dbReference type="AlphaFoldDB" id="A0A0M2H8M6"/>
<evidence type="ECO:0000313" key="2">
    <source>
        <dbReference type="EMBL" id="KJL40489.1"/>
    </source>
</evidence>
<keyword evidence="3" id="KW-1185">Reference proteome</keyword>
<dbReference type="EMBL" id="JYIZ01000046">
    <property type="protein sequence ID" value="KJL40489.1"/>
    <property type="molecule type" value="Genomic_DNA"/>
</dbReference>
<accession>A0A0M2H8M6</accession>
<protein>
    <submittedName>
        <fullName evidence="2">Uncharacterized protein</fullName>
    </submittedName>
</protein>
<dbReference type="PATRIC" id="fig|92835.4.peg.1592"/>
<evidence type="ECO:0000313" key="3">
    <source>
        <dbReference type="Proteomes" id="UP000033956"/>
    </source>
</evidence>
<reference evidence="2 3" key="1">
    <citation type="submission" date="2015-02" db="EMBL/GenBank/DDBJ databases">
        <title>Draft genome sequences of ten Microbacterium spp. with emphasis on heavy metal contaminated environments.</title>
        <authorList>
            <person name="Corretto E."/>
        </authorList>
    </citation>
    <scope>NUCLEOTIDE SEQUENCE [LARGE SCALE GENOMIC DNA]</scope>
    <source>
        <strain evidence="2 3">DSM 12510</strain>
    </source>
</reference>
<dbReference type="RefSeq" id="WP_271180721.1">
    <property type="nucleotide sequence ID" value="NZ_BAAAUP010000003.1"/>
</dbReference>
<comment type="caution">
    <text evidence="2">The sequence shown here is derived from an EMBL/GenBank/DDBJ whole genome shotgun (WGS) entry which is preliminary data.</text>
</comment>
<proteinExistence type="predicted"/>
<sequence length="41" mass="4757">MTEVEQGLVYALAIVSLLGSLTVVIWQLWRQRGRRGDRDDR</sequence>
<dbReference type="Proteomes" id="UP000033956">
    <property type="component" value="Unassembled WGS sequence"/>
</dbReference>
<feature type="transmembrane region" description="Helical" evidence="1">
    <location>
        <begin position="6"/>
        <end position="29"/>
    </location>
</feature>